<dbReference type="AlphaFoldDB" id="A0AA38UW11"/>
<dbReference type="EMBL" id="MU801930">
    <property type="protein sequence ID" value="KAJ3987026.1"/>
    <property type="molecule type" value="Genomic_DNA"/>
</dbReference>
<evidence type="ECO:0000256" key="1">
    <source>
        <dbReference type="SAM" id="MobiDB-lite"/>
    </source>
</evidence>
<organism evidence="2 3">
    <name type="scientific">Lentinula detonsa</name>
    <dbReference type="NCBI Taxonomy" id="2804962"/>
    <lineage>
        <taxon>Eukaryota</taxon>
        <taxon>Fungi</taxon>
        <taxon>Dikarya</taxon>
        <taxon>Basidiomycota</taxon>
        <taxon>Agaricomycotina</taxon>
        <taxon>Agaricomycetes</taxon>
        <taxon>Agaricomycetidae</taxon>
        <taxon>Agaricales</taxon>
        <taxon>Marasmiineae</taxon>
        <taxon>Omphalotaceae</taxon>
        <taxon>Lentinula</taxon>
    </lineage>
</organism>
<dbReference type="Proteomes" id="UP001163850">
    <property type="component" value="Unassembled WGS sequence"/>
</dbReference>
<name>A0AA38UW11_9AGAR</name>
<proteinExistence type="predicted"/>
<evidence type="ECO:0000313" key="3">
    <source>
        <dbReference type="Proteomes" id="UP001163850"/>
    </source>
</evidence>
<accession>A0AA38UW11</accession>
<gene>
    <name evidence="2" type="ORF">F5890DRAFT_1472565</name>
</gene>
<sequence>MSEQSTILRHTDGIKVHWNYLDKRGLQISGYGILFRMRNYAMRRNQCTPGEQPTDLIDLQHSDFAFHRSQHVHFRKPLEIELQERRRQRGRQPSGPSDSTSFAQLNITDNLDERAVKPLTVEIRVIRRYPSSTGMPGEDDRSTIDGEYAAVILAAAQLPSAIGSVTKRIPHRTERRKSPAALGSANWGDGRATWAEMRTLRTSRTMPRPSRTPVAGPTIVSHRLAQWGSC</sequence>
<protein>
    <submittedName>
        <fullName evidence="2">Uncharacterized protein</fullName>
    </submittedName>
</protein>
<comment type="caution">
    <text evidence="2">The sequence shown here is derived from an EMBL/GenBank/DDBJ whole genome shotgun (WGS) entry which is preliminary data.</text>
</comment>
<reference evidence="2" key="1">
    <citation type="submission" date="2022-08" db="EMBL/GenBank/DDBJ databases">
        <authorList>
            <consortium name="DOE Joint Genome Institute"/>
            <person name="Min B."/>
            <person name="Riley R."/>
            <person name="Sierra-Patev S."/>
            <person name="Naranjo-Ortiz M."/>
            <person name="Looney B."/>
            <person name="Konkel Z."/>
            <person name="Slot J.C."/>
            <person name="Sakamoto Y."/>
            <person name="Steenwyk J.L."/>
            <person name="Rokas A."/>
            <person name="Carro J."/>
            <person name="Camarero S."/>
            <person name="Ferreira P."/>
            <person name="Molpeceres G."/>
            <person name="Ruiz-Duenas F.J."/>
            <person name="Serrano A."/>
            <person name="Henrissat B."/>
            <person name="Drula E."/>
            <person name="Hughes K.W."/>
            <person name="Mata J.L."/>
            <person name="Ishikawa N.K."/>
            <person name="Vargas-Isla R."/>
            <person name="Ushijima S."/>
            <person name="Smith C.A."/>
            <person name="Ahrendt S."/>
            <person name="Andreopoulos W."/>
            <person name="He G."/>
            <person name="Labutti K."/>
            <person name="Lipzen A."/>
            <person name="Ng V."/>
            <person name="Sandor L."/>
            <person name="Barry K."/>
            <person name="Martinez A.T."/>
            <person name="Xiao Y."/>
            <person name="Gibbons J.G."/>
            <person name="Terashima K."/>
            <person name="Hibbett D.S."/>
            <person name="Grigoriev I.V."/>
        </authorList>
    </citation>
    <scope>NUCLEOTIDE SEQUENCE</scope>
    <source>
        <strain evidence="2">TFB7829</strain>
    </source>
</reference>
<feature type="region of interest" description="Disordered" evidence="1">
    <location>
        <begin position="85"/>
        <end position="106"/>
    </location>
</feature>
<evidence type="ECO:0000313" key="2">
    <source>
        <dbReference type="EMBL" id="KAJ3987026.1"/>
    </source>
</evidence>